<feature type="compositionally biased region" description="Basic and acidic residues" evidence="1">
    <location>
        <begin position="11"/>
        <end position="22"/>
    </location>
</feature>
<evidence type="ECO:0000256" key="1">
    <source>
        <dbReference type="SAM" id="MobiDB-lite"/>
    </source>
</evidence>
<evidence type="ECO:0000313" key="3">
    <source>
        <dbReference type="EMBL" id="KAJ4455461.1"/>
    </source>
</evidence>
<keyword evidence="2" id="KW-0472">Membrane</keyword>
<organism evidence="3 4">
    <name type="scientific">Paratrimastix pyriformis</name>
    <dbReference type="NCBI Taxonomy" id="342808"/>
    <lineage>
        <taxon>Eukaryota</taxon>
        <taxon>Metamonada</taxon>
        <taxon>Preaxostyla</taxon>
        <taxon>Paratrimastigidae</taxon>
        <taxon>Paratrimastix</taxon>
    </lineage>
</organism>
<feature type="transmembrane region" description="Helical" evidence="2">
    <location>
        <begin position="235"/>
        <end position="263"/>
    </location>
</feature>
<gene>
    <name evidence="3" type="ORF">PAPYR_9609</name>
</gene>
<feature type="transmembrane region" description="Helical" evidence="2">
    <location>
        <begin position="86"/>
        <end position="113"/>
    </location>
</feature>
<keyword evidence="4" id="KW-1185">Reference proteome</keyword>
<accession>A0ABQ8UC45</accession>
<comment type="caution">
    <text evidence="3">The sequence shown here is derived from an EMBL/GenBank/DDBJ whole genome shotgun (WGS) entry which is preliminary data.</text>
</comment>
<feature type="region of interest" description="Disordered" evidence="1">
    <location>
        <begin position="1"/>
        <end position="28"/>
    </location>
</feature>
<evidence type="ECO:0000256" key="2">
    <source>
        <dbReference type="SAM" id="Phobius"/>
    </source>
</evidence>
<protein>
    <submittedName>
        <fullName evidence="3">Uncharacterized protein</fullName>
    </submittedName>
</protein>
<feature type="compositionally biased region" description="Polar residues" evidence="1">
    <location>
        <begin position="1"/>
        <end position="10"/>
    </location>
</feature>
<keyword evidence="2" id="KW-1133">Transmembrane helix</keyword>
<sequence>MDTDSAQPTHPQDDSDKQRLAAEAEEMAEVGGATMPPEMMLPQRAPLTILNSDAVLMPTVRADMKKWLRAAWTAYKQHYLISSLSLVVWAGLLALGALVGRWILAPGLSYVYIEEPTNYWAAAYDVFLDLLCHFPLFFFVGPLRVSFFTAIVQAQRKGTYNFLDFFRSFRFFFKLLLVEVIIWMAALCGSALLILPGIAAVLFTAFTPLAVVYLPELGLVAAFRCTLKQTIRHWTAVVMLEAAVVMMWLLGAAAGGLGFLVAYPVSMYFEAYAFMDYFVPRGGLPSSGPLTTQAQLSHPTPVSSV</sequence>
<feature type="transmembrane region" description="Helical" evidence="2">
    <location>
        <begin position="133"/>
        <end position="152"/>
    </location>
</feature>
<dbReference type="Proteomes" id="UP001141327">
    <property type="component" value="Unassembled WGS sequence"/>
</dbReference>
<evidence type="ECO:0000313" key="4">
    <source>
        <dbReference type="Proteomes" id="UP001141327"/>
    </source>
</evidence>
<proteinExistence type="predicted"/>
<feature type="transmembrane region" description="Helical" evidence="2">
    <location>
        <begin position="172"/>
        <end position="195"/>
    </location>
</feature>
<reference evidence="3" key="1">
    <citation type="journal article" date="2022" name="bioRxiv">
        <title>Genomics of Preaxostyla Flagellates Illuminates Evolutionary Transitions and the Path Towards Mitochondrial Loss.</title>
        <authorList>
            <person name="Novak L.V.F."/>
            <person name="Treitli S.C."/>
            <person name="Pyrih J."/>
            <person name="Halakuc P."/>
            <person name="Pipaliya S.V."/>
            <person name="Vacek V."/>
            <person name="Brzon O."/>
            <person name="Soukal P."/>
            <person name="Eme L."/>
            <person name="Dacks J.B."/>
            <person name="Karnkowska A."/>
            <person name="Elias M."/>
            <person name="Hampl V."/>
        </authorList>
    </citation>
    <scope>NUCLEOTIDE SEQUENCE</scope>
    <source>
        <strain evidence="3">RCP-MX</strain>
    </source>
</reference>
<keyword evidence="2" id="KW-0812">Transmembrane</keyword>
<feature type="transmembrane region" description="Helical" evidence="2">
    <location>
        <begin position="201"/>
        <end position="223"/>
    </location>
</feature>
<dbReference type="EMBL" id="JAPMOS010000107">
    <property type="protein sequence ID" value="KAJ4455461.1"/>
    <property type="molecule type" value="Genomic_DNA"/>
</dbReference>
<name>A0ABQ8UC45_9EUKA</name>